<organism evidence="3 4">
    <name type="scientific">Burkholderia ambifaria (strain MC40-6)</name>
    <dbReference type="NCBI Taxonomy" id="398577"/>
    <lineage>
        <taxon>Bacteria</taxon>
        <taxon>Pseudomonadati</taxon>
        <taxon>Pseudomonadota</taxon>
        <taxon>Betaproteobacteria</taxon>
        <taxon>Burkholderiales</taxon>
        <taxon>Burkholderiaceae</taxon>
        <taxon>Burkholderia</taxon>
        <taxon>Burkholderia cepacia complex</taxon>
    </lineage>
</organism>
<dbReference type="RefSeq" id="WP_012362689.1">
    <property type="nucleotide sequence ID" value="NC_010551.1"/>
</dbReference>
<dbReference type="Pfam" id="PF13476">
    <property type="entry name" value="AAA_23"/>
    <property type="match status" value="1"/>
</dbReference>
<name>B1YPZ3_BURA4</name>
<dbReference type="Gene3D" id="3.40.50.300">
    <property type="entry name" value="P-loop containing nucleotide triphosphate hydrolases"/>
    <property type="match status" value="2"/>
</dbReference>
<evidence type="ECO:0000313" key="3">
    <source>
        <dbReference type="EMBL" id="ACB62507.1"/>
    </source>
</evidence>
<feature type="domain" description="Rad50/SbcC-type AAA" evidence="2">
    <location>
        <begin position="6"/>
        <end position="231"/>
    </location>
</feature>
<dbReference type="GO" id="GO:0006302">
    <property type="term" value="P:double-strand break repair"/>
    <property type="evidence" value="ECO:0007669"/>
    <property type="project" value="InterPro"/>
</dbReference>
<dbReference type="OrthoDB" id="9795626at2"/>
<dbReference type="GO" id="GO:0016887">
    <property type="term" value="F:ATP hydrolysis activity"/>
    <property type="evidence" value="ECO:0007669"/>
    <property type="project" value="InterPro"/>
</dbReference>
<feature type="coiled-coil region" evidence="1">
    <location>
        <begin position="215"/>
        <end position="289"/>
    </location>
</feature>
<dbReference type="SUPFAM" id="SSF52540">
    <property type="entry name" value="P-loop containing nucleoside triphosphate hydrolases"/>
    <property type="match status" value="1"/>
</dbReference>
<proteinExistence type="predicted"/>
<dbReference type="PANTHER" id="PTHR32182">
    <property type="entry name" value="DNA REPLICATION AND REPAIR PROTEIN RECF"/>
    <property type="match status" value="1"/>
</dbReference>
<evidence type="ECO:0000313" key="4">
    <source>
        <dbReference type="Proteomes" id="UP000001680"/>
    </source>
</evidence>
<evidence type="ECO:0000259" key="2">
    <source>
        <dbReference type="Pfam" id="PF13476"/>
    </source>
</evidence>
<dbReference type="InterPro" id="IPR027417">
    <property type="entry name" value="P-loop_NTPase"/>
</dbReference>
<evidence type="ECO:0000256" key="1">
    <source>
        <dbReference type="SAM" id="Coils"/>
    </source>
</evidence>
<dbReference type="AlphaFoldDB" id="B1YPZ3"/>
<feature type="coiled-coil region" evidence="1">
    <location>
        <begin position="418"/>
        <end position="501"/>
    </location>
</feature>
<dbReference type="PANTHER" id="PTHR32182:SF22">
    <property type="entry name" value="ATP-DEPENDENT ENDONUCLEASE, OLD FAMILY-RELATED"/>
    <property type="match status" value="1"/>
</dbReference>
<dbReference type="InterPro" id="IPR038729">
    <property type="entry name" value="Rad50/SbcC_AAA"/>
</dbReference>
<dbReference type="GO" id="GO:0000731">
    <property type="term" value="P:DNA synthesis involved in DNA repair"/>
    <property type="evidence" value="ECO:0007669"/>
    <property type="project" value="TreeGrafter"/>
</dbReference>
<keyword evidence="1" id="KW-0175">Coiled coil</keyword>
<reference evidence="4" key="1">
    <citation type="submission" date="2008-04" db="EMBL/GenBank/DDBJ databases">
        <title>Complete sequence of chromosome 1 of Burkholderia ambifaria MC40-6.</title>
        <authorList>
            <person name="Copeland A."/>
            <person name="Lucas S."/>
            <person name="Lapidus A."/>
            <person name="Glavina del Rio T."/>
            <person name="Dalin E."/>
            <person name="Tice H."/>
            <person name="Pitluck S."/>
            <person name="Chain P."/>
            <person name="Malfatti S."/>
            <person name="Shin M."/>
            <person name="Vergez L."/>
            <person name="Lang D."/>
            <person name="Schmutz J."/>
            <person name="Larimer F."/>
            <person name="Land M."/>
            <person name="Hauser L."/>
            <person name="Kyrpides N."/>
            <person name="Lykidis A."/>
            <person name="Ramette A."/>
            <person name="Konstantinidis K."/>
            <person name="Tiedje J."/>
            <person name="Richardson P."/>
        </authorList>
    </citation>
    <scope>NUCLEOTIDE SEQUENCE [LARGE SCALE GENOMIC DNA]</scope>
    <source>
        <strain evidence="4">MC40-6</strain>
    </source>
</reference>
<sequence length="672" mass="76868">MRFVALEVEDIFAYSGLSRVDFDACTDTRNIVVISGRNGAGKTSLLNAIKLLFLGAENDSLRRVSFGASPIGHKHFVLGQTGRWYGVFNTRAQGMDARARVALEWEDAGHRYRAERSFRRIAGGYDETLVVTDDDKPMDAPDSVLLQLLPKEVVPFFFFDGEQIQSIADAEVGREQTEIERLLGLSFVASLIREVELYTKTKYRAGIPEHARLQIVQAENAKREAEARADLASNARVVIEGEIQDLQRERHRLDTERNRLRTGIAESERLRMEGRIEILRGEYARLAQEVAEQLPTESPWLTNLHLVREAFRALEEELNRNANPSVAQRLHQELPVELLRRLALQSPPVDLSEDQRQQFHQDVEEALEVFGITSQAPSNPLLNSLSPRQVQALYRRFLVWSEKGASLAGGHADRLRAIRQVQREQQQIQRDLDEAEITTDEARQRFEVLTKQMLELEQRERERGDKVVEHRIDEQQARRAIADAQDAISRAEREFDAVSRQNRGYQLGQKVKAALETYRHQRRTQIRQAVEARLNEHIGVLLGPSQLIKSVRLDDQFNMTYYDEQEEQVARRSISAGMRQLVAMSMLWALKDEANRPLPVVIDTPLGRIDRQNRALLMSDYFPRAGNPLILLPTNSELATEDYAQLSPHIARRYEISNTDGKDARIVEINHT</sequence>
<dbReference type="HOGENOM" id="CLU_024631_0_0_4"/>
<gene>
    <name evidence="3" type="ordered locus">BamMC406_0005</name>
</gene>
<protein>
    <recommendedName>
        <fullName evidence="2">Rad50/SbcC-type AAA domain-containing protein</fullName>
    </recommendedName>
</protein>
<accession>B1YPZ3</accession>
<dbReference type="Proteomes" id="UP000001680">
    <property type="component" value="Chromosome 1"/>
</dbReference>
<dbReference type="EMBL" id="CP001025">
    <property type="protein sequence ID" value="ACB62507.1"/>
    <property type="molecule type" value="Genomic_DNA"/>
</dbReference>
<dbReference type="KEGG" id="bac:BamMC406_0005"/>